<sequence>MARRGAELPPTARMVWSRSIADAVIAAASAGGIGIALSCVIMLLAVVGGASDGLQPIGLSILAVSAGAAALFSAMLGPAFAAVNLARMRMYRGAAPGSVPLRNAVEFRGQATSSSLFPLEVTLVCVAGAGALAAIVSGILWAQEPDAVYRDAMLCCTGFVVLAVLGVLICRGITRHRLAPVLAGLPAGAVGQRDADETILADTRENRRLLAARARRVSTPLDNARSAAGWCLAAAVVGVGATARLRHEPAWSWLAIAAAVLAAVCVVALIVLHLARWIQLTRLPGVLRGSPTEVEQERGRSLTRDLRDQMLATMILWSLAAYAGMGLVRGEDVVATSSGRTLGLLGILILWVAGLSLLTWLRVRLERLGPLLREEFGYDVPVRTASGDSSPGLV</sequence>
<evidence type="ECO:0008006" key="4">
    <source>
        <dbReference type="Google" id="ProtNLM"/>
    </source>
</evidence>
<dbReference type="Proteomes" id="UP001165068">
    <property type="component" value="Unassembled WGS sequence"/>
</dbReference>
<dbReference type="RefSeq" id="WP_285631396.1">
    <property type="nucleotide sequence ID" value="NZ_BAAAUK010000003.1"/>
</dbReference>
<gene>
    <name evidence="2" type="ORF">MIAR_07010</name>
</gene>
<keyword evidence="1" id="KW-1133">Transmembrane helix</keyword>
<feature type="transmembrane region" description="Helical" evidence="1">
    <location>
        <begin position="310"/>
        <end position="330"/>
    </location>
</feature>
<feature type="transmembrane region" description="Helical" evidence="1">
    <location>
        <begin position="116"/>
        <end position="142"/>
    </location>
</feature>
<keyword evidence="1" id="KW-0472">Membrane</keyword>
<reference evidence="2" key="1">
    <citation type="submission" date="2022-08" db="EMBL/GenBank/DDBJ databases">
        <title>Draft genome sequence of Microbacterium arabinogalactanolyticum JCM 9171.</title>
        <authorList>
            <person name="Fujita K."/>
            <person name="Ishiwata A."/>
            <person name="Fushinobu S."/>
        </authorList>
    </citation>
    <scope>NUCLEOTIDE SEQUENCE</scope>
    <source>
        <strain evidence="2">JCM 9171</strain>
    </source>
</reference>
<proteinExistence type="predicted"/>
<comment type="caution">
    <text evidence="2">The sequence shown here is derived from an EMBL/GenBank/DDBJ whole genome shotgun (WGS) entry which is preliminary data.</text>
</comment>
<organism evidence="2 3">
    <name type="scientific">Microbacterium arabinogalactanolyticum</name>
    <dbReference type="NCBI Taxonomy" id="69365"/>
    <lineage>
        <taxon>Bacteria</taxon>
        <taxon>Bacillati</taxon>
        <taxon>Actinomycetota</taxon>
        <taxon>Actinomycetes</taxon>
        <taxon>Micrococcales</taxon>
        <taxon>Microbacteriaceae</taxon>
        <taxon>Microbacterium</taxon>
    </lineage>
</organism>
<evidence type="ECO:0000313" key="2">
    <source>
        <dbReference type="EMBL" id="GLC84113.1"/>
    </source>
</evidence>
<feature type="transmembrane region" description="Helical" evidence="1">
    <location>
        <begin position="251"/>
        <end position="275"/>
    </location>
</feature>
<feature type="transmembrane region" description="Helical" evidence="1">
    <location>
        <begin position="148"/>
        <end position="170"/>
    </location>
</feature>
<keyword evidence="1" id="KW-0812">Transmembrane</keyword>
<protein>
    <recommendedName>
        <fullName evidence="4">Integral membrane protein</fullName>
    </recommendedName>
</protein>
<feature type="transmembrane region" description="Helical" evidence="1">
    <location>
        <begin position="57"/>
        <end position="83"/>
    </location>
</feature>
<evidence type="ECO:0000313" key="3">
    <source>
        <dbReference type="Proteomes" id="UP001165068"/>
    </source>
</evidence>
<name>A0ABQ5NEN4_9MICO</name>
<evidence type="ECO:0000256" key="1">
    <source>
        <dbReference type="SAM" id="Phobius"/>
    </source>
</evidence>
<dbReference type="EMBL" id="BRZC01000003">
    <property type="protein sequence ID" value="GLC84113.1"/>
    <property type="molecule type" value="Genomic_DNA"/>
</dbReference>
<feature type="transmembrane region" description="Helical" evidence="1">
    <location>
        <begin position="342"/>
        <end position="363"/>
    </location>
</feature>
<feature type="transmembrane region" description="Helical" evidence="1">
    <location>
        <begin position="227"/>
        <end position="245"/>
    </location>
</feature>
<accession>A0ABQ5NEN4</accession>
<feature type="transmembrane region" description="Helical" evidence="1">
    <location>
        <begin position="20"/>
        <end position="45"/>
    </location>
</feature>
<keyword evidence="3" id="KW-1185">Reference proteome</keyword>